<dbReference type="Proteomes" id="UP000030669">
    <property type="component" value="Unassembled WGS sequence"/>
</dbReference>
<keyword evidence="5 7" id="KW-0732">Signal</keyword>
<dbReference type="CDD" id="cd23507">
    <property type="entry name" value="hydrophobin_I"/>
    <property type="match status" value="1"/>
</dbReference>
<dbReference type="AlphaFoldDB" id="S7RIN2"/>
<dbReference type="OrthoDB" id="4225815at2759"/>
<feature type="non-terminal residue" evidence="8">
    <location>
        <position position="1"/>
    </location>
</feature>
<dbReference type="GO" id="GO:0005199">
    <property type="term" value="F:structural constituent of cell wall"/>
    <property type="evidence" value="ECO:0007669"/>
    <property type="project" value="InterPro"/>
</dbReference>
<evidence type="ECO:0000256" key="4">
    <source>
        <dbReference type="ARBA" id="ARBA00022525"/>
    </source>
</evidence>
<keyword evidence="4 7" id="KW-0964">Secreted</keyword>
<organism evidence="8 9">
    <name type="scientific">Gloeophyllum trabeum (strain ATCC 11539 / FP-39264 / Madison 617)</name>
    <name type="common">Brown rot fungus</name>
    <dbReference type="NCBI Taxonomy" id="670483"/>
    <lineage>
        <taxon>Eukaryota</taxon>
        <taxon>Fungi</taxon>
        <taxon>Dikarya</taxon>
        <taxon>Basidiomycota</taxon>
        <taxon>Agaricomycotina</taxon>
        <taxon>Agaricomycetes</taxon>
        <taxon>Gloeophyllales</taxon>
        <taxon>Gloeophyllaceae</taxon>
        <taxon>Gloeophyllum</taxon>
    </lineage>
</organism>
<evidence type="ECO:0000256" key="5">
    <source>
        <dbReference type="ARBA" id="ARBA00022729"/>
    </source>
</evidence>
<dbReference type="InterPro" id="IPR001338">
    <property type="entry name" value="Class_I_Hydrophobin"/>
</dbReference>
<keyword evidence="6 7" id="KW-1015">Disulfide bond</keyword>
<gene>
    <name evidence="8" type="ORF">GLOTRDRAFT_14179</name>
</gene>
<dbReference type="STRING" id="670483.S7RIN2"/>
<dbReference type="HOGENOM" id="CLU_105134_2_0_1"/>
<dbReference type="InterPro" id="IPR019778">
    <property type="entry name" value="Class_I_Hydrophobin_CS"/>
</dbReference>
<accession>S7RIN2</accession>
<comment type="subcellular location">
    <subcellularLocation>
        <location evidence="1 7">Secreted</location>
        <location evidence="1 7">Cell wall</location>
    </subcellularLocation>
</comment>
<reference evidence="8 9" key="1">
    <citation type="journal article" date="2012" name="Science">
        <title>The Paleozoic origin of enzymatic lignin decomposition reconstructed from 31 fungal genomes.</title>
        <authorList>
            <person name="Floudas D."/>
            <person name="Binder M."/>
            <person name="Riley R."/>
            <person name="Barry K."/>
            <person name="Blanchette R.A."/>
            <person name="Henrissat B."/>
            <person name="Martinez A.T."/>
            <person name="Otillar R."/>
            <person name="Spatafora J.W."/>
            <person name="Yadav J.S."/>
            <person name="Aerts A."/>
            <person name="Benoit I."/>
            <person name="Boyd A."/>
            <person name="Carlson A."/>
            <person name="Copeland A."/>
            <person name="Coutinho P.M."/>
            <person name="de Vries R.P."/>
            <person name="Ferreira P."/>
            <person name="Findley K."/>
            <person name="Foster B."/>
            <person name="Gaskell J."/>
            <person name="Glotzer D."/>
            <person name="Gorecki P."/>
            <person name="Heitman J."/>
            <person name="Hesse C."/>
            <person name="Hori C."/>
            <person name="Igarashi K."/>
            <person name="Jurgens J.A."/>
            <person name="Kallen N."/>
            <person name="Kersten P."/>
            <person name="Kohler A."/>
            <person name="Kuees U."/>
            <person name="Kumar T.K.A."/>
            <person name="Kuo A."/>
            <person name="LaButti K."/>
            <person name="Larrondo L.F."/>
            <person name="Lindquist E."/>
            <person name="Ling A."/>
            <person name="Lombard V."/>
            <person name="Lucas S."/>
            <person name="Lundell T."/>
            <person name="Martin R."/>
            <person name="McLaughlin D.J."/>
            <person name="Morgenstern I."/>
            <person name="Morin E."/>
            <person name="Murat C."/>
            <person name="Nagy L.G."/>
            <person name="Nolan M."/>
            <person name="Ohm R.A."/>
            <person name="Patyshakuliyeva A."/>
            <person name="Rokas A."/>
            <person name="Ruiz-Duenas F.J."/>
            <person name="Sabat G."/>
            <person name="Salamov A."/>
            <person name="Samejima M."/>
            <person name="Schmutz J."/>
            <person name="Slot J.C."/>
            <person name="St John F."/>
            <person name="Stenlid J."/>
            <person name="Sun H."/>
            <person name="Sun S."/>
            <person name="Syed K."/>
            <person name="Tsang A."/>
            <person name="Wiebenga A."/>
            <person name="Young D."/>
            <person name="Pisabarro A."/>
            <person name="Eastwood D.C."/>
            <person name="Martin F."/>
            <person name="Cullen D."/>
            <person name="Grigoriev I.V."/>
            <person name="Hibbett D.S."/>
        </authorList>
    </citation>
    <scope>NUCLEOTIDE SEQUENCE [LARGE SCALE GENOMIC DNA]</scope>
    <source>
        <strain evidence="8 9">ATCC 11539</strain>
    </source>
</reference>
<evidence type="ECO:0000313" key="8">
    <source>
        <dbReference type="EMBL" id="EPQ54195.1"/>
    </source>
</evidence>
<dbReference type="EMBL" id="KB469304">
    <property type="protein sequence ID" value="EPQ54195.1"/>
    <property type="molecule type" value="Genomic_DNA"/>
</dbReference>
<keyword evidence="3 7" id="KW-0134">Cell wall</keyword>
<dbReference type="KEGG" id="gtr:GLOTRDRAFT_14179"/>
<proteinExistence type="inferred from homology"/>
<evidence type="ECO:0000256" key="7">
    <source>
        <dbReference type="RuleBase" id="RU365009"/>
    </source>
</evidence>
<evidence type="ECO:0000256" key="1">
    <source>
        <dbReference type="ARBA" id="ARBA00004191"/>
    </source>
</evidence>
<dbReference type="GeneID" id="19304847"/>
<feature type="non-terminal residue" evidence="8">
    <location>
        <position position="97"/>
    </location>
</feature>
<sequence>ALAVLAAATGTEPAGQCATGNLQCCNSVQSASDPAAATLLGSLGIAVQSVTGLVGLTCSPIGVVAVGSGDACSANPVCCSDNSYGGLVSIGCVPATL</sequence>
<evidence type="ECO:0000256" key="3">
    <source>
        <dbReference type="ARBA" id="ARBA00022512"/>
    </source>
</evidence>
<keyword evidence="9" id="KW-1185">Reference proteome</keyword>
<dbReference type="SMART" id="SM00075">
    <property type="entry name" value="HYDRO"/>
    <property type="match status" value="1"/>
</dbReference>
<evidence type="ECO:0000256" key="6">
    <source>
        <dbReference type="ARBA" id="ARBA00023157"/>
    </source>
</evidence>
<dbReference type="eggNOG" id="ENOG502SSUJ">
    <property type="taxonomic scope" value="Eukaryota"/>
</dbReference>
<protein>
    <recommendedName>
        <fullName evidence="7">Hydrophobin</fullName>
    </recommendedName>
</protein>
<dbReference type="GO" id="GO:0009277">
    <property type="term" value="C:fungal-type cell wall"/>
    <property type="evidence" value="ECO:0007669"/>
    <property type="project" value="InterPro"/>
</dbReference>
<name>S7RIN2_GLOTA</name>
<dbReference type="Pfam" id="PF01185">
    <property type="entry name" value="Hydrophobin"/>
    <property type="match status" value="1"/>
</dbReference>
<comment type="similarity">
    <text evidence="2 7">Belongs to the fungal hydrophobin family.</text>
</comment>
<dbReference type="RefSeq" id="XP_007867164.1">
    <property type="nucleotide sequence ID" value="XM_007868973.2"/>
</dbReference>
<evidence type="ECO:0000313" key="9">
    <source>
        <dbReference type="Proteomes" id="UP000030669"/>
    </source>
</evidence>
<dbReference type="OMA" id="CCENTND"/>
<dbReference type="PROSITE" id="PS00956">
    <property type="entry name" value="HYDROPHOBIN"/>
    <property type="match status" value="1"/>
</dbReference>
<evidence type="ECO:0000256" key="2">
    <source>
        <dbReference type="ARBA" id="ARBA00010446"/>
    </source>
</evidence>